<dbReference type="GO" id="GO:0009734">
    <property type="term" value="P:auxin-activated signaling pathway"/>
    <property type="evidence" value="ECO:0007669"/>
    <property type="project" value="UniProtKB-KW"/>
</dbReference>
<evidence type="ECO:0000256" key="1">
    <source>
        <dbReference type="ARBA" id="ARBA00004496"/>
    </source>
</evidence>
<evidence type="ECO:0000256" key="10">
    <source>
        <dbReference type="PROSITE-ProRule" id="PRU10141"/>
    </source>
</evidence>
<dbReference type="FunFam" id="1.10.510.10:FF:000142">
    <property type="entry name" value="Octicosapeptide/phox/Bem1p domain kinase superfamily protein"/>
    <property type="match status" value="1"/>
</dbReference>
<name>A0A0C9RQ75_9CONI</name>
<dbReference type="Gene3D" id="1.10.510.10">
    <property type="entry name" value="Transferase(Phosphotransferase) domain 1"/>
    <property type="match status" value="1"/>
</dbReference>
<dbReference type="InterPro" id="IPR011009">
    <property type="entry name" value="Kinase-like_dom_sf"/>
</dbReference>
<evidence type="ECO:0000256" key="9">
    <source>
        <dbReference type="ARBA" id="ARBA00023294"/>
    </source>
</evidence>
<dbReference type="CDD" id="cd13999">
    <property type="entry name" value="STKc_MAP3K-like"/>
    <property type="match status" value="1"/>
</dbReference>
<feature type="compositionally biased region" description="Low complexity" evidence="11">
    <location>
        <begin position="400"/>
        <end position="415"/>
    </location>
</feature>
<dbReference type="Pfam" id="PF07714">
    <property type="entry name" value="PK_Tyr_Ser-Thr"/>
    <property type="match status" value="1"/>
</dbReference>
<dbReference type="Pfam" id="PF00564">
    <property type="entry name" value="PB1"/>
    <property type="match status" value="1"/>
</dbReference>
<proteinExistence type="predicted"/>
<keyword evidence="6 10" id="KW-0547">Nucleotide-binding</keyword>
<dbReference type="SUPFAM" id="SSF56112">
    <property type="entry name" value="Protein kinase-like (PK-like)"/>
    <property type="match status" value="1"/>
</dbReference>
<keyword evidence="7" id="KW-0418">Kinase</keyword>
<keyword evidence="3" id="KW-0723">Serine/threonine-protein kinase</keyword>
<dbReference type="SMART" id="SM00220">
    <property type="entry name" value="S_TKc"/>
    <property type="match status" value="1"/>
</dbReference>
<keyword evidence="4" id="KW-0597">Phosphoprotein</keyword>
<organism evidence="13">
    <name type="scientific">Wollemia nobilis</name>
    <dbReference type="NCBI Taxonomy" id="56998"/>
    <lineage>
        <taxon>Eukaryota</taxon>
        <taxon>Viridiplantae</taxon>
        <taxon>Streptophyta</taxon>
        <taxon>Embryophyta</taxon>
        <taxon>Tracheophyta</taxon>
        <taxon>Spermatophyta</taxon>
        <taxon>Pinopsida</taxon>
        <taxon>Pinidae</taxon>
        <taxon>Conifers II</taxon>
        <taxon>Araucariales</taxon>
        <taxon>Araucariaceae</taxon>
        <taxon>Wollemia</taxon>
    </lineage>
</organism>
<dbReference type="SMART" id="SM00666">
    <property type="entry name" value="PB1"/>
    <property type="match status" value="1"/>
</dbReference>
<dbReference type="InterPro" id="IPR017441">
    <property type="entry name" value="Protein_kinase_ATP_BS"/>
</dbReference>
<feature type="region of interest" description="Disordered" evidence="11">
    <location>
        <begin position="710"/>
        <end position="730"/>
    </location>
</feature>
<feature type="binding site" evidence="10">
    <location>
        <position position="1363"/>
    </location>
    <ligand>
        <name>ATP</name>
        <dbReference type="ChEBI" id="CHEBI:30616"/>
    </ligand>
</feature>
<evidence type="ECO:0000256" key="5">
    <source>
        <dbReference type="ARBA" id="ARBA00022679"/>
    </source>
</evidence>
<feature type="region of interest" description="Disordered" evidence="11">
    <location>
        <begin position="390"/>
        <end position="415"/>
    </location>
</feature>
<dbReference type="GO" id="GO:0005524">
    <property type="term" value="F:ATP binding"/>
    <property type="evidence" value="ECO:0007669"/>
    <property type="project" value="UniProtKB-UniRule"/>
</dbReference>
<evidence type="ECO:0000256" key="8">
    <source>
        <dbReference type="ARBA" id="ARBA00022840"/>
    </source>
</evidence>
<feature type="region of interest" description="Disordered" evidence="11">
    <location>
        <begin position="154"/>
        <end position="198"/>
    </location>
</feature>
<dbReference type="Gene3D" id="3.10.20.90">
    <property type="entry name" value="Phosphatidylinositol 3-kinase Catalytic Subunit, Chain A, domain 1"/>
    <property type="match status" value="1"/>
</dbReference>
<dbReference type="FunFam" id="3.10.20.90:FF:000058">
    <property type="entry name" value="Octicosapeptide/phox/Bem1p domain kinase superfamily protein"/>
    <property type="match status" value="1"/>
</dbReference>
<evidence type="ECO:0000256" key="6">
    <source>
        <dbReference type="ARBA" id="ARBA00022741"/>
    </source>
</evidence>
<keyword evidence="5" id="KW-0808">Transferase</keyword>
<dbReference type="Gene3D" id="3.30.200.20">
    <property type="entry name" value="Phosphorylase Kinase, domain 1"/>
    <property type="match status" value="1"/>
</dbReference>
<comment type="subcellular location">
    <subcellularLocation>
        <location evidence="1">Cytoplasm</location>
    </subcellularLocation>
</comment>
<dbReference type="FunFam" id="3.30.200.20:FF:000081">
    <property type="entry name" value="Octicosapeptide/phox/Bem1p domain kinase superfamily protein"/>
    <property type="match status" value="1"/>
</dbReference>
<evidence type="ECO:0000256" key="2">
    <source>
        <dbReference type="ARBA" id="ARBA00022490"/>
    </source>
</evidence>
<reference evidence="13" key="1">
    <citation type="submission" date="2015-02" db="EMBL/GenBank/DDBJ databases">
        <title>A transcriptome of Wollemia nobilis - a relic of Gondwana.</title>
        <authorList>
            <person name="Chia J.Y."/>
            <person name="Leong Y.S."/>
            <person name="Abdul Karim S."/>
            <person name="Wan Azmi N."/>
            <person name="Hercus R."/>
            <person name="Croft L."/>
        </authorList>
    </citation>
    <scope>NUCLEOTIDE SEQUENCE</scope>
    <source>
        <strain evidence="13">MaeBrown</strain>
        <tissue evidence="13">Leaf</tissue>
    </source>
</reference>
<dbReference type="InterPro" id="IPR008271">
    <property type="entry name" value="Ser/Thr_kinase_AS"/>
</dbReference>
<evidence type="ECO:0000313" key="13">
    <source>
        <dbReference type="EMBL" id="JAG89191.1"/>
    </source>
</evidence>
<evidence type="ECO:0000259" key="12">
    <source>
        <dbReference type="PROSITE" id="PS50011"/>
    </source>
</evidence>
<feature type="domain" description="Protein kinase" evidence="12">
    <location>
        <begin position="1326"/>
        <end position="1601"/>
    </location>
</feature>
<evidence type="ECO:0000256" key="3">
    <source>
        <dbReference type="ARBA" id="ARBA00022527"/>
    </source>
</evidence>
<dbReference type="InterPro" id="IPR000270">
    <property type="entry name" value="PB1_dom"/>
</dbReference>
<dbReference type="PROSITE" id="PS50011">
    <property type="entry name" value="PROTEIN_KINASE_DOM"/>
    <property type="match status" value="1"/>
</dbReference>
<dbReference type="PROSITE" id="PS00108">
    <property type="entry name" value="PROTEIN_KINASE_ST"/>
    <property type="match status" value="1"/>
</dbReference>
<dbReference type="PRINTS" id="PR00109">
    <property type="entry name" value="TYRKINASE"/>
</dbReference>
<dbReference type="GO" id="GO:0004674">
    <property type="term" value="F:protein serine/threonine kinase activity"/>
    <property type="evidence" value="ECO:0007669"/>
    <property type="project" value="UniProtKB-KW"/>
</dbReference>
<dbReference type="GO" id="GO:0010928">
    <property type="term" value="P:regulation of auxin mediated signaling pathway"/>
    <property type="evidence" value="ECO:0007669"/>
    <property type="project" value="UniProtKB-ARBA"/>
</dbReference>
<feature type="region of interest" description="Disordered" evidence="11">
    <location>
        <begin position="1221"/>
        <end position="1246"/>
    </location>
</feature>
<evidence type="ECO:0000256" key="7">
    <source>
        <dbReference type="ARBA" id="ARBA00022777"/>
    </source>
</evidence>
<dbReference type="InterPro" id="IPR001245">
    <property type="entry name" value="Ser-Thr/Tyr_kinase_cat_dom"/>
</dbReference>
<accession>A0A0C9RQ75</accession>
<dbReference type="PROSITE" id="PS00107">
    <property type="entry name" value="PROTEIN_KINASE_ATP"/>
    <property type="match status" value="1"/>
</dbReference>
<dbReference type="SUPFAM" id="SSF54277">
    <property type="entry name" value="CAD &amp; PB1 domains"/>
    <property type="match status" value="1"/>
</dbReference>
<evidence type="ECO:0000256" key="11">
    <source>
        <dbReference type="SAM" id="MobiDB-lite"/>
    </source>
</evidence>
<dbReference type="CDD" id="cd06410">
    <property type="entry name" value="PB1_UP2"/>
    <property type="match status" value="1"/>
</dbReference>
<sequence>MEEKSIGLAVGTEGGVYGKNAITEGLYSRPMAGDPGFSENSGGGGNAPRFQERFRPVDLSVRTGEEFAMAFSPYMVNGGGTRAEGSNNNNGNNNNNNHQSVMYWVPSVRKVPVVEGEGNQGYGYDAGLMGTSAQMMQSANNSCEGGNVGAEFGGGYQYRENPRAAQGFPSGNEGDPQFDDGSTSRHGHTDYPSDDVSGPQKVKFMCSFGGKILPRPSDGALRYVGGETRIISVNMGIEFAELRQKITEVYGQALSLKYQLPNEELDALVSVSSDEDIENMMDEYQRVVEGSGDGASRLRLFLFSASDVDLTHLATMGDRRHSEQSYVDAVNGITEMGFRKCGDSCASLSSQNLEILMGLDAAGNSELGGMSGPLPSKLMPQNDINSGAQLPTSSKQGIASVPSITSPTSPLLSSVPTHNIKQSGLGDSSVFLAEQQANVSGYSYAPFRQPEGGGGYHESDYMVPLSSAAVFHNDPHAAVSRRDPESPIHKRIDKQQEKFDVSHPTMNFRSDGMQTHLDPHYTDLQQPMSSMYWPQHVNAQLDSYRYFQDTDADGGPTQQPFQPHSLQGAHLKNDLYGGSYPDKQASTHLQGHMASAPASLQPMPAPQSPQFVRQQIPLDQQHVQMHHPLNPSFLEQPSYGTRLHYYDPSIRALHRVSVPSQYQGQGYQQFVRQQDQSPYPEEQLIQQRVIPHAHSDNNVLQKHATNPVHAMYGGIPVSQGHHTDGSVRSTPSNVTENLLQDVVTSLGDHQGMPDRGGHHVGLRGKEFQPVISGQQGYTIPCNPMDYVVEVPSSSYIHEKQDEVKYGLQHRTQELNFDVTSRGRMAHSETKHEEKSAELSGSHLIPATSSGIELSENPYGLSSDSYHTYQQSEKRETFEPAQFKQVVTPGEVGTIDILPDSLQATRMTARMNEATVTSSGINAKEVRVANILQEPTVVDKVSSANSLLSGADQQSIEQRLREVTLNSCVPRSKGEPFISSEMSTTWWNGKFGADFATLDTSHIVLQQSGEPVEHRSEDGKSEPSGYIDIPDAVAQSDSSSNLICITEQHPGHLLGERPSDDVSGHLSFMLPDDISKSFNKSKESVLNSPPVTQPEILPLQYTMQGQEKNIVDDDSRHSVLHIWSNTSSLDKAKDGNLQSATATATLLVGKSESDLAMNDLSVKNVATSKVTDPSNNLSPISNVSVSTSVQATEEGTCLEEDSAKDVCSIGLSSPVLPLSNVKAEDDGTEGELQNVTKDASSSPIQPPVCHDDPTQYILEWNHATEDGKAQGDASERKMLNETEYEMTTNVESFLEEIRSLEDDRDDSDAVIREAIILGLQTIKNADLEELRELGSGTFGTVYHGKWRGSDVAIKRIKNSCFVGKPSEQERLRSDFWREAQMLAQLHHPNVVAFYGVVPDGPGGTLATVTEYMVNGSLKQVLQKKEKKEKYRGIDKRKRLIISMDAAFGMEYLHGKNIVHFDLKCENLLVNMRDPQRPICKVGDLGLSKIKRQTLVSGGVRGTLPWMAPELLNGSSNMVSEKVDVFSFGIVMWELLTGDEPYANMHYGAIIGGIVSNTLRPSIPSDCDPEWKYLMERCWSADPSARPTFTEITNCLRSMAASLPPKGQAHHGHVPPHPQN</sequence>
<feature type="region of interest" description="Disordered" evidence="11">
    <location>
        <begin position="32"/>
        <end position="51"/>
    </location>
</feature>
<keyword evidence="9" id="KW-0927">Auxin signaling pathway</keyword>
<evidence type="ECO:0000256" key="4">
    <source>
        <dbReference type="ARBA" id="ARBA00022553"/>
    </source>
</evidence>
<keyword evidence="2" id="KW-0963">Cytoplasm</keyword>
<dbReference type="InterPro" id="IPR000719">
    <property type="entry name" value="Prot_kinase_dom"/>
</dbReference>
<protein>
    <submittedName>
        <fullName evidence="13">TSA: Wollemia nobilis Ref_Wollemi_Transcript_3323_5799 transcribed RNA sequence</fullName>
    </submittedName>
</protein>
<dbReference type="GO" id="GO:0005737">
    <property type="term" value="C:cytoplasm"/>
    <property type="evidence" value="ECO:0007669"/>
    <property type="project" value="UniProtKB-SubCell"/>
</dbReference>
<dbReference type="PANTHER" id="PTHR23257:SF963">
    <property type="entry name" value="AT08303P"/>
    <property type="match status" value="1"/>
</dbReference>
<dbReference type="EMBL" id="GCHU01003296">
    <property type="protein sequence ID" value="JAG89191.1"/>
    <property type="molecule type" value="Transcribed_RNA"/>
</dbReference>
<keyword evidence="8 10" id="KW-0067">ATP-binding</keyword>
<dbReference type="InterPro" id="IPR050167">
    <property type="entry name" value="Ser_Thr_protein_kinase"/>
</dbReference>
<feature type="compositionally biased region" description="Polar residues" evidence="11">
    <location>
        <begin position="1230"/>
        <end position="1242"/>
    </location>
</feature>
<dbReference type="PANTHER" id="PTHR23257">
    <property type="entry name" value="SERINE-THREONINE PROTEIN KINASE"/>
    <property type="match status" value="1"/>
</dbReference>